<feature type="domain" description="Beta-lactamase-related" evidence="2">
    <location>
        <begin position="42"/>
        <end position="378"/>
    </location>
</feature>
<keyword evidence="1" id="KW-0732">Signal</keyword>
<dbReference type="InterPro" id="IPR001466">
    <property type="entry name" value="Beta-lactam-related"/>
</dbReference>
<proteinExistence type="predicted"/>
<evidence type="ECO:0000256" key="1">
    <source>
        <dbReference type="SAM" id="SignalP"/>
    </source>
</evidence>
<dbReference type="Pfam" id="PF00144">
    <property type="entry name" value="Beta-lactamase"/>
    <property type="match status" value="1"/>
</dbReference>
<dbReference type="Proteomes" id="UP001560685">
    <property type="component" value="Unassembled WGS sequence"/>
</dbReference>
<feature type="signal peptide" evidence="1">
    <location>
        <begin position="1"/>
        <end position="23"/>
    </location>
</feature>
<name>A0ABV3YZI9_9PROT</name>
<reference evidence="3 4" key="1">
    <citation type="submission" date="2024-05" db="EMBL/GenBank/DDBJ databases">
        <title>Three bacterial strains, DH-69, EH-24, and ECK-19 isolated from coastal sediments.</title>
        <authorList>
            <person name="Ye Y.-Q."/>
            <person name="Du Z.-J."/>
        </authorList>
    </citation>
    <scope>NUCLEOTIDE SEQUENCE [LARGE SCALE GENOMIC DNA]</scope>
    <source>
        <strain evidence="3 4">ECK-19</strain>
    </source>
</reference>
<dbReference type="InterPro" id="IPR050789">
    <property type="entry name" value="Diverse_Enzym_Activities"/>
</dbReference>
<dbReference type="RefSeq" id="WP_369311532.1">
    <property type="nucleotide sequence ID" value="NZ_JBEHZE010000001.1"/>
</dbReference>
<dbReference type="SUPFAM" id="SSF56601">
    <property type="entry name" value="beta-lactamase/transpeptidase-like"/>
    <property type="match status" value="1"/>
</dbReference>
<evidence type="ECO:0000313" key="4">
    <source>
        <dbReference type="Proteomes" id="UP001560685"/>
    </source>
</evidence>
<comment type="caution">
    <text evidence="3">The sequence shown here is derived from an EMBL/GenBank/DDBJ whole genome shotgun (WGS) entry which is preliminary data.</text>
</comment>
<gene>
    <name evidence="3" type="ORF">ABFZ84_00100</name>
</gene>
<dbReference type="PANTHER" id="PTHR43283">
    <property type="entry name" value="BETA-LACTAMASE-RELATED"/>
    <property type="match status" value="1"/>
</dbReference>
<evidence type="ECO:0000259" key="2">
    <source>
        <dbReference type="Pfam" id="PF00144"/>
    </source>
</evidence>
<feature type="chain" id="PRO_5046004271" evidence="1">
    <location>
        <begin position="24"/>
        <end position="399"/>
    </location>
</feature>
<dbReference type="EC" id="3.1.1.103" evidence="3"/>
<accession>A0ABV3YZI9</accession>
<dbReference type="GO" id="GO:0016787">
    <property type="term" value="F:hydrolase activity"/>
    <property type="evidence" value="ECO:0007669"/>
    <property type="project" value="UniProtKB-KW"/>
</dbReference>
<dbReference type="EMBL" id="JBEHZE010000001">
    <property type="protein sequence ID" value="MEX6631939.1"/>
    <property type="molecule type" value="Genomic_DNA"/>
</dbReference>
<dbReference type="InterPro" id="IPR012338">
    <property type="entry name" value="Beta-lactam/transpept-like"/>
</dbReference>
<organism evidence="3 4">
    <name type="scientific">Hyphococcus lacteus</name>
    <dbReference type="NCBI Taxonomy" id="3143536"/>
    <lineage>
        <taxon>Bacteria</taxon>
        <taxon>Pseudomonadati</taxon>
        <taxon>Pseudomonadota</taxon>
        <taxon>Alphaproteobacteria</taxon>
        <taxon>Parvularculales</taxon>
        <taxon>Parvularculaceae</taxon>
        <taxon>Hyphococcus</taxon>
    </lineage>
</organism>
<protein>
    <submittedName>
        <fullName evidence="3">Serine hydrolase domain-containing protein</fullName>
        <ecNumber evidence="3">3.1.1.103</ecNumber>
    </submittedName>
</protein>
<sequence length="399" mass="45047">MKHRKLFSALSGLCICLVSSAYAQENTNLDDAWNMAVEKYVERAEEQGIVGSGLYFVHDGELVFSEHYGMADAEERRAVDSDTIFHWASITKTLTVVAVMQLVDRGVISLDDPITQYLPEVRKVHNPYGDMDDITLRHLITHTSGFRGSTFPWGGGEEWHPHEPTEWSQIKAMMPYTEIKFEPGSKFSYSNPGISMLGRVIEEVTGDDIEVYLTKNILMPLGMSNSYFDHTPYYLLKNRSNNYVRDENVILEQGLDFDTGETVGNGGLNAPFSDMIKLLNFWLSVKDNGNYQDILSHDTLEKMWKPGFPTSDDTVSERMGMGFFVIDHPEAKSGKVRRYIGHTGGQKGFVSFVYVDPKGESAALFTSNTNVMNRPRSEQLLRLTRKDLFETVFPAAANE</sequence>
<dbReference type="Gene3D" id="3.40.710.10">
    <property type="entry name" value="DD-peptidase/beta-lactamase superfamily"/>
    <property type="match status" value="1"/>
</dbReference>
<keyword evidence="4" id="KW-1185">Reference proteome</keyword>
<evidence type="ECO:0000313" key="3">
    <source>
        <dbReference type="EMBL" id="MEX6631939.1"/>
    </source>
</evidence>
<keyword evidence="3" id="KW-0378">Hydrolase</keyword>